<gene>
    <name evidence="5" type="primary">mngR</name>
    <name evidence="5" type="ORF">BACCAP_03579</name>
</gene>
<keyword evidence="1" id="KW-0805">Transcription regulation</keyword>
<dbReference type="Gene3D" id="1.10.10.10">
    <property type="entry name" value="Winged helix-like DNA-binding domain superfamily/Winged helix DNA-binding domain"/>
    <property type="match status" value="1"/>
</dbReference>
<dbReference type="InterPro" id="IPR011663">
    <property type="entry name" value="UTRA"/>
</dbReference>
<dbReference type="RefSeq" id="WP_006574083.1">
    <property type="nucleotide sequence ID" value="NZ_AAXG02000032.1"/>
</dbReference>
<evidence type="ECO:0000313" key="6">
    <source>
        <dbReference type="Proteomes" id="UP000003639"/>
    </source>
</evidence>
<name>A6NZC8_9FIRM</name>
<feature type="domain" description="HTH gntR-type" evidence="4">
    <location>
        <begin position="37"/>
        <end position="105"/>
    </location>
</feature>
<comment type="caution">
    <text evidence="5">The sequence shown here is derived from an EMBL/GenBank/DDBJ whole genome shotgun (WGS) entry which is preliminary data.</text>
</comment>
<dbReference type="SUPFAM" id="SSF64288">
    <property type="entry name" value="Chorismate lyase-like"/>
    <property type="match status" value="1"/>
</dbReference>
<dbReference type="Pfam" id="PF00392">
    <property type="entry name" value="GntR"/>
    <property type="match status" value="1"/>
</dbReference>
<dbReference type="SUPFAM" id="SSF46785">
    <property type="entry name" value="Winged helix' DNA-binding domain"/>
    <property type="match status" value="1"/>
</dbReference>
<dbReference type="PANTHER" id="PTHR44846:SF1">
    <property type="entry name" value="MANNOSYL-D-GLYCERATE TRANSPORT_METABOLISM SYSTEM REPRESSOR MNGR-RELATED"/>
    <property type="match status" value="1"/>
</dbReference>
<dbReference type="EMBL" id="AAXG02000032">
    <property type="protein sequence ID" value="EDM98777.1"/>
    <property type="molecule type" value="Genomic_DNA"/>
</dbReference>
<accession>A6NZC8</accession>
<dbReference type="CDD" id="cd07377">
    <property type="entry name" value="WHTH_GntR"/>
    <property type="match status" value="1"/>
</dbReference>
<dbReference type="GO" id="GO:0003677">
    <property type="term" value="F:DNA binding"/>
    <property type="evidence" value="ECO:0007669"/>
    <property type="project" value="UniProtKB-KW"/>
</dbReference>
<keyword evidence="2" id="KW-0238">DNA-binding</keyword>
<evidence type="ECO:0000256" key="3">
    <source>
        <dbReference type="ARBA" id="ARBA00023163"/>
    </source>
</evidence>
<reference evidence="5 6" key="2">
    <citation type="submission" date="2007-06" db="EMBL/GenBank/DDBJ databases">
        <title>Draft genome sequence of Pseudoflavonifractor capillosus ATCC 29799.</title>
        <authorList>
            <person name="Sudarsanam P."/>
            <person name="Ley R."/>
            <person name="Guruge J."/>
            <person name="Turnbaugh P.J."/>
            <person name="Mahowald M."/>
            <person name="Liep D."/>
            <person name="Gordon J."/>
        </authorList>
    </citation>
    <scope>NUCLEOTIDE SEQUENCE [LARGE SCALE GENOMIC DNA]</scope>
    <source>
        <strain evidence="5 6">ATCC 29799</strain>
    </source>
</reference>
<organism evidence="5 6">
    <name type="scientific">Pseudoflavonifractor capillosus ATCC 29799</name>
    <dbReference type="NCBI Taxonomy" id="411467"/>
    <lineage>
        <taxon>Bacteria</taxon>
        <taxon>Bacillati</taxon>
        <taxon>Bacillota</taxon>
        <taxon>Clostridia</taxon>
        <taxon>Eubacteriales</taxon>
        <taxon>Oscillospiraceae</taxon>
        <taxon>Pseudoflavonifractor</taxon>
    </lineage>
</organism>
<dbReference type="Pfam" id="PF07702">
    <property type="entry name" value="UTRA"/>
    <property type="match status" value="1"/>
</dbReference>
<dbReference type="OrthoDB" id="9801546at2"/>
<reference evidence="5 6" key="1">
    <citation type="submission" date="2007-04" db="EMBL/GenBank/DDBJ databases">
        <authorList>
            <person name="Fulton L."/>
            <person name="Clifton S."/>
            <person name="Fulton B."/>
            <person name="Xu J."/>
            <person name="Minx P."/>
            <person name="Pepin K.H."/>
            <person name="Johnson M."/>
            <person name="Thiruvilangam P."/>
            <person name="Bhonagiri V."/>
            <person name="Nash W.E."/>
            <person name="Mardis E.R."/>
            <person name="Wilson R.K."/>
        </authorList>
    </citation>
    <scope>NUCLEOTIDE SEQUENCE [LARGE SCALE GENOMIC DNA]</scope>
    <source>
        <strain evidence="5 6">ATCC 29799</strain>
    </source>
</reference>
<dbReference type="eggNOG" id="COG2188">
    <property type="taxonomic scope" value="Bacteria"/>
</dbReference>
<keyword evidence="3" id="KW-0804">Transcription</keyword>
<dbReference type="InterPro" id="IPR036388">
    <property type="entry name" value="WH-like_DNA-bd_sf"/>
</dbReference>
<dbReference type="Gene3D" id="3.40.1410.10">
    <property type="entry name" value="Chorismate lyase-like"/>
    <property type="match status" value="1"/>
</dbReference>
<protein>
    <submittedName>
        <fullName evidence="5">Mannosyl-D-glycerate transport/metabolism system repressor MngR</fullName>
    </submittedName>
</protein>
<evidence type="ECO:0000313" key="5">
    <source>
        <dbReference type="EMBL" id="EDM98777.1"/>
    </source>
</evidence>
<dbReference type="InterPro" id="IPR028978">
    <property type="entry name" value="Chorismate_lyase_/UTRA_dom_sf"/>
</dbReference>
<dbReference type="PROSITE" id="PS50949">
    <property type="entry name" value="HTH_GNTR"/>
    <property type="match status" value="1"/>
</dbReference>
<dbReference type="Proteomes" id="UP000003639">
    <property type="component" value="Unassembled WGS sequence"/>
</dbReference>
<dbReference type="SMART" id="SM00866">
    <property type="entry name" value="UTRA"/>
    <property type="match status" value="1"/>
</dbReference>
<dbReference type="STRING" id="411467.BACCAP_03579"/>
<evidence type="ECO:0000256" key="2">
    <source>
        <dbReference type="ARBA" id="ARBA00023125"/>
    </source>
</evidence>
<proteinExistence type="predicted"/>
<keyword evidence="6" id="KW-1185">Reference proteome</keyword>
<dbReference type="GO" id="GO:0045892">
    <property type="term" value="P:negative regulation of DNA-templated transcription"/>
    <property type="evidence" value="ECO:0007669"/>
    <property type="project" value="TreeGrafter"/>
</dbReference>
<dbReference type="AlphaFoldDB" id="A6NZC8"/>
<dbReference type="GO" id="GO:0003700">
    <property type="term" value="F:DNA-binding transcription factor activity"/>
    <property type="evidence" value="ECO:0007669"/>
    <property type="project" value="InterPro"/>
</dbReference>
<dbReference type="SMART" id="SM00345">
    <property type="entry name" value="HTH_GNTR"/>
    <property type="match status" value="1"/>
</dbReference>
<sequence length="271" mass="32039">MENQRGIMNTKARYQVPFSPVKGREKLIYVSPESDKYPKYQWIKRDIVYNIRQKKLQPGEAIPPESWYRAAYGVSSITVRKAFSDLIREGVLYAEQGKGTFVRRRALHWKTVSGDFAENLEEKWYIPHTRILDVKTVTDQEIAKLFGLPQGTEMTMVKRLRYASDEPAAVSISYMPSDVFKCEDRIFLERRRSLYKVLADKGIEPFSTKETFTIGVISEKEIYTLLQYGRNEPIIYGQRFNYDREKKLFEYTRNYLRSDIYQIVCYHQRTI</sequence>
<dbReference type="InterPro" id="IPR000524">
    <property type="entry name" value="Tscrpt_reg_HTH_GntR"/>
</dbReference>
<dbReference type="InterPro" id="IPR036390">
    <property type="entry name" value="WH_DNA-bd_sf"/>
</dbReference>
<dbReference type="PANTHER" id="PTHR44846">
    <property type="entry name" value="MANNOSYL-D-GLYCERATE TRANSPORT/METABOLISM SYSTEM REPRESSOR MNGR-RELATED"/>
    <property type="match status" value="1"/>
</dbReference>
<evidence type="ECO:0000256" key="1">
    <source>
        <dbReference type="ARBA" id="ARBA00023015"/>
    </source>
</evidence>
<evidence type="ECO:0000259" key="4">
    <source>
        <dbReference type="PROSITE" id="PS50949"/>
    </source>
</evidence>
<dbReference type="InterPro" id="IPR050679">
    <property type="entry name" value="Bact_HTH_transcr_reg"/>
</dbReference>